<dbReference type="OrthoDB" id="798846at2"/>
<organism evidence="2 3">
    <name type="scientific">Olivibacter domesticus</name>
    <name type="common">Pseudosphingobacterium domesticum</name>
    <dbReference type="NCBI Taxonomy" id="407022"/>
    <lineage>
        <taxon>Bacteria</taxon>
        <taxon>Pseudomonadati</taxon>
        <taxon>Bacteroidota</taxon>
        <taxon>Sphingobacteriia</taxon>
        <taxon>Sphingobacteriales</taxon>
        <taxon>Sphingobacteriaceae</taxon>
        <taxon>Olivibacter</taxon>
    </lineage>
</organism>
<dbReference type="EMBL" id="FOAF01000007">
    <property type="protein sequence ID" value="SEM12414.1"/>
    <property type="molecule type" value="Genomic_DNA"/>
</dbReference>
<keyword evidence="1" id="KW-0472">Membrane</keyword>
<evidence type="ECO:0008006" key="4">
    <source>
        <dbReference type="Google" id="ProtNLM"/>
    </source>
</evidence>
<dbReference type="Proteomes" id="UP000199421">
    <property type="component" value="Unassembled WGS sequence"/>
</dbReference>
<dbReference type="STRING" id="407022.SAMN05661044_04337"/>
<feature type="transmembrane region" description="Helical" evidence="1">
    <location>
        <begin position="35"/>
        <end position="56"/>
    </location>
</feature>
<reference evidence="3" key="1">
    <citation type="submission" date="2016-10" db="EMBL/GenBank/DDBJ databases">
        <authorList>
            <person name="Varghese N."/>
            <person name="Submissions S."/>
        </authorList>
    </citation>
    <scope>NUCLEOTIDE SEQUENCE [LARGE SCALE GENOMIC DNA]</scope>
    <source>
        <strain evidence="3">DSM 18733</strain>
    </source>
</reference>
<gene>
    <name evidence="2" type="ORF">SAMN05661044_04337</name>
</gene>
<protein>
    <recommendedName>
        <fullName evidence="4">Glycine zipper</fullName>
    </recommendedName>
</protein>
<evidence type="ECO:0000313" key="2">
    <source>
        <dbReference type="EMBL" id="SEM12414.1"/>
    </source>
</evidence>
<dbReference type="RefSeq" id="WP_093328818.1">
    <property type="nucleotide sequence ID" value="NZ_FOAF01000007.1"/>
</dbReference>
<accession>A0A1H7VTN3</accession>
<evidence type="ECO:0000313" key="3">
    <source>
        <dbReference type="Proteomes" id="UP000199421"/>
    </source>
</evidence>
<sequence>METKAEKKINTDSLFYLIGAFFGALTGGYCGESFWGAVGGLVIGLFIGMFFLNVLVKRKSEEEAA</sequence>
<keyword evidence="1" id="KW-1133">Transmembrane helix</keyword>
<dbReference type="AlphaFoldDB" id="A0A1H7VTN3"/>
<name>A0A1H7VTN3_OLID1</name>
<evidence type="ECO:0000256" key="1">
    <source>
        <dbReference type="SAM" id="Phobius"/>
    </source>
</evidence>
<feature type="transmembrane region" description="Helical" evidence="1">
    <location>
        <begin position="12"/>
        <end position="29"/>
    </location>
</feature>
<proteinExistence type="predicted"/>
<keyword evidence="3" id="KW-1185">Reference proteome</keyword>
<keyword evidence="1" id="KW-0812">Transmembrane</keyword>